<feature type="transmembrane region" description="Helical" evidence="1">
    <location>
        <begin position="378"/>
        <end position="398"/>
    </location>
</feature>
<protein>
    <submittedName>
        <fullName evidence="2">Uncharacterized protein</fullName>
    </submittedName>
</protein>
<feature type="transmembrane region" description="Helical" evidence="1">
    <location>
        <begin position="353"/>
        <end position="371"/>
    </location>
</feature>
<organism evidence="2 3">
    <name type="scientific">Ephemerocybe angulata</name>
    <dbReference type="NCBI Taxonomy" id="980116"/>
    <lineage>
        <taxon>Eukaryota</taxon>
        <taxon>Fungi</taxon>
        <taxon>Dikarya</taxon>
        <taxon>Basidiomycota</taxon>
        <taxon>Agaricomycotina</taxon>
        <taxon>Agaricomycetes</taxon>
        <taxon>Agaricomycetidae</taxon>
        <taxon>Agaricales</taxon>
        <taxon>Agaricineae</taxon>
        <taxon>Psathyrellaceae</taxon>
        <taxon>Ephemerocybe</taxon>
    </lineage>
</organism>
<reference evidence="2 3" key="1">
    <citation type="journal article" date="2020" name="ISME J.">
        <title>Uncovering the hidden diversity of litter-decomposition mechanisms in mushroom-forming fungi.</title>
        <authorList>
            <person name="Floudas D."/>
            <person name="Bentzer J."/>
            <person name="Ahren D."/>
            <person name="Johansson T."/>
            <person name="Persson P."/>
            <person name="Tunlid A."/>
        </authorList>
    </citation>
    <scope>NUCLEOTIDE SEQUENCE [LARGE SCALE GENOMIC DNA]</scope>
    <source>
        <strain evidence="2 3">CBS 175.51</strain>
    </source>
</reference>
<dbReference type="EMBL" id="JAACJK010000061">
    <property type="protein sequence ID" value="KAF5335455.1"/>
    <property type="molecule type" value="Genomic_DNA"/>
</dbReference>
<evidence type="ECO:0000256" key="1">
    <source>
        <dbReference type="SAM" id="Phobius"/>
    </source>
</evidence>
<dbReference type="InterPro" id="IPR018247">
    <property type="entry name" value="EF_Hand_1_Ca_BS"/>
</dbReference>
<sequence length="778" mass="86090">MPPAQFFGTDDLRAILADAFTSFSPLGALVGSESTKALSNHVSNSKQLYASSLAPIGALGVMATVCKGTNMDALKDLLGAGENDILDAAAELGCSSLYGVVPRFSKRGGLTTQPKSRNSGVAASAIVRARWHLQRGPDGNHTGSLDFNELMSFIETIRMSTISGRMVWNCGDRRGEISMAKRVQNLILRSWNIGESVWSTDILTNMQESEDPLIRTGSGMVELHWIGPSMPLEQNALIVFVFNIAFTVVPVAFVAISATKLLGWQTPQAAALLLGRQALLGAGHYSAQWVLKRLRTSVYVDIQKTGFADTWMLVDNTWFTSTLARRRLSFNPLAPNTVRVGQHLSMEDFIPTWQALLTLFAIGGGFLAFYIGARSSHLWVIFFEILCFFFANLSKGYVISVANDCYCTHLNNPGFRNVVSPPKEPWSWKQSWAGFLEYLHHSKAKPAEPQPVELQDMNGSIHSNEMKSPVRQNTLPAYEPWNNIPLPSSKSSLAGSIRRYSTHFLKEKGTILVETLPVASSSKLLDLETPPLDSDLEKPQGPLFDEPMDYDEKGEEQPGAVALQQFRVYAKVALRRQDAIGLFYFSDPRTWGTAAHIIYEALHDKITWSPHMRKEPILVLPFEFFDMSPGSDHIPTSATLVMAMDDTINEDVFWMAGMEFMTIFVGAFTDTERLLSEYSESTDRDLFGTYVFFVTKLILQACTAPDLPSPRTETETMVNAGVGPGVEPAPGAETYPGVASLMRAINIVRGKYAFDSSVHTVPLMRQYARNAVYTVLHY</sequence>
<dbReference type="PROSITE" id="PS00018">
    <property type="entry name" value="EF_HAND_1"/>
    <property type="match status" value="1"/>
</dbReference>
<keyword evidence="3" id="KW-1185">Reference proteome</keyword>
<feature type="transmembrane region" description="Helical" evidence="1">
    <location>
        <begin position="236"/>
        <end position="258"/>
    </location>
</feature>
<name>A0A8H5FFP3_9AGAR</name>
<dbReference type="AlphaFoldDB" id="A0A8H5FFP3"/>
<evidence type="ECO:0000313" key="2">
    <source>
        <dbReference type="EMBL" id="KAF5335455.1"/>
    </source>
</evidence>
<accession>A0A8H5FFP3</accession>
<proteinExistence type="predicted"/>
<dbReference type="OrthoDB" id="3018795at2759"/>
<gene>
    <name evidence="2" type="ORF">D9611_012139</name>
</gene>
<dbReference type="Proteomes" id="UP000541558">
    <property type="component" value="Unassembled WGS sequence"/>
</dbReference>
<keyword evidence="1" id="KW-1133">Transmembrane helix</keyword>
<comment type="caution">
    <text evidence="2">The sequence shown here is derived from an EMBL/GenBank/DDBJ whole genome shotgun (WGS) entry which is preliminary data.</text>
</comment>
<evidence type="ECO:0000313" key="3">
    <source>
        <dbReference type="Proteomes" id="UP000541558"/>
    </source>
</evidence>
<keyword evidence="1" id="KW-0472">Membrane</keyword>
<keyword evidence="1" id="KW-0812">Transmembrane</keyword>